<dbReference type="Pfam" id="PF14240">
    <property type="entry name" value="YHYH"/>
    <property type="match status" value="1"/>
</dbReference>
<sequence>MCAPSSPHHHQGQSRHDHHQHSSLVVPEVFLSRRRLLRVGGVGLGGALLAACGNGSSNQITGPSTSATPTSPADSLLATTTAAPTNSTLAGFDAFRESVTVTNDGTWWLVESDGMPAHNMMVGITSWQQQVPTPQPYSGTNSWRIRMSPTKAETPVSARTGLYRGAIALAANGVPIFNALNNRGDDAFLVGELDEWGGHAGRADDYHYHVAPLHLQETVGANQPIAFALDGYPVYGETEPDGSAVQTLDEFNGHELPDGTYHYHGTRTYPYINGGLRGVVNVVGDQVDPQPVTRPFREATSPLQGATVTAFERISSESFRLAYLANGAEGGVAYTVGSNSILFTFTDPSGTVTTETYERPS</sequence>
<dbReference type="EMBL" id="CAFBON010000176">
    <property type="protein sequence ID" value="CAB4998386.1"/>
    <property type="molecule type" value="Genomic_DNA"/>
</dbReference>
<dbReference type="AlphaFoldDB" id="A0A6J7NYX4"/>
<evidence type="ECO:0000259" key="2">
    <source>
        <dbReference type="Pfam" id="PF14240"/>
    </source>
</evidence>
<dbReference type="InterPro" id="IPR006311">
    <property type="entry name" value="TAT_signal"/>
</dbReference>
<evidence type="ECO:0000256" key="1">
    <source>
        <dbReference type="SAM" id="MobiDB-lite"/>
    </source>
</evidence>
<gene>
    <name evidence="3" type="ORF">UFOPK3001_01208</name>
    <name evidence="4" type="ORF">UFOPK3954_01597</name>
</gene>
<dbReference type="PANTHER" id="PTHR30289:SF8">
    <property type="entry name" value="YHYH DOMAIN-CONTAINING PROTEIN"/>
    <property type="match status" value="1"/>
</dbReference>
<evidence type="ECO:0000313" key="3">
    <source>
        <dbReference type="EMBL" id="CAB4805296.1"/>
    </source>
</evidence>
<proteinExistence type="predicted"/>
<organism evidence="4">
    <name type="scientific">freshwater metagenome</name>
    <dbReference type="NCBI Taxonomy" id="449393"/>
    <lineage>
        <taxon>unclassified sequences</taxon>
        <taxon>metagenomes</taxon>
        <taxon>ecological metagenomes</taxon>
    </lineage>
</organism>
<dbReference type="InterPro" id="IPR025924">
    <property type="entry name" value="YHYH_dom"/>
</dbReference>
<evidence type="ECO:0000313" key="4">
    <source>
        <dbReference type="EMBL" id="CAB4998386.1"/>
    </source>
</evidence>
<reference evidence="4" key="1">
    <citation type="submission" date="2020-05" db="EMBL/GenBank/DDBJ databases">
        <authorList>
            <person name="Chiriac C."/>
            <person name="Salcher M."/>
            <person name="Ghai R."/>
            <person name="Kavagutti S V."/>
        </authorList>
    </citation>
    <scope>NUCLEOTIDE SEQUENCE</scope>
</reference>
<feature type="domain" description="YHYH" evidence="2">
    <location>
        <begin position="143"/>
        <end position="238"/>
    </location>
</feature>
<dbReference type="EMBL" id="CAFAAJ010000068">
    <property type="protein sequence ID" value="CAB4805296.1"/>
    <property type="molecule type" value="Genomic_DNA"/>
</dbReference>
<dbReference type="PANTHER" id="PTHR30289">
    <property type="entry name" value="UNCHARACTERIZED PROTEIN YBCL-RELATED"/>
    <property type="match status" value="1"/>
</dbReference>
<protein>
    <submittedName>
        <fullName evidence="4">Unannotated protein</fullName>
    </submittedName>
</protein>
<feature type="region of interest" description="Disordered" evidence="1">
    <location>
        <begin position="1"/>
        <end position="22"/>
    </location>
</feature>
<dbReference type="PROSITE" id="PS51318">
    <property type="entry name" value="TAT"/>
    <property type="match status" value="1"/>
</dbReference>
<feature type="compositionally biased region" description="Basic residues" evidence="1">
    <location>
        <begin position="7"/>
        <end position="21"/>
    </location>
</feature>
<name>A0A6J7NYX4_9ZZZZ</name>
<accession>A0A6J7NYX4</accession>